<dbReference type="Proteomes" id="UP000679848">
    <property type="component" value="Chromosome"/>
</dbReference>
<dbReference type="Gene3D" id="3.20.20.70">
    <property type="entry name" value="Aldolase class I"/>
    <property type="match status" value="1"/>
</dbReference>
<keyword evidence="1" id="KW-0464">Manganese</keyword>
<gene>
    <name evidence="3" type="ORF">MM59RIKEN_19850</name>
</gene>
<evidence type="ECO:0000313" key="3">
    <source>
        <dbReference type="EMBL" id="BCK84666.1"/>
    </source>
</evidence>
<evidence type="ECO:0000259" key="2">
    <source>
        <dbReference type="PROSITE" id="PS50991"/>
    </source>
</evidence>
<dbReference type="PANTHER" id="PTHR10277:SF9">
    <property type="entry name" value="2-ISOPROPYLMALATE SYNTHASE 1, CHLOROPLASTIC-RELATED"/>
    <property type="match status" value="1"/>
</dbReference>
<dbReference type="PROSITE" id="PS50991">
    <property type="entry name" value="PYR_CT"/>
    <property type="match status" value="1"/>
</dbReference>
<name>A0A810QFN3_9FIRM</name>
<evidence type="ECO:0000256" key="1">
    <source>
        <dbReference type="ARBA" id="ARBA00023211"/>
    </source>
</evidence>
<sequence>MNLFDNTLRDGGNVVGHGFSLELTTSIIEGLLAAGIRDIELGNCKGLGAYDQLGADKAPSDEEYFQLLQPYLSRGRIGMFLLSKCAKAEKIQKAAEAGLSFLRVGANAGDGESSVAAVKMVKAAGLTCRYSLMKAYVSTPAELADEAKMLQAAGVDKITIMDSAGTMFPAEAAAYTKALKVSLSIPVGFHGHSNLGLSQANALAAVAAGADEIDCGLLGMARSAGNCATELAAATLKKEGYLPEVDLYALLDYLDRELIPIMKAYNYHVAVNPTDLMLGLSGCHSNFLPMFKRVAEEENVSLLKLIAEVSTADRKNPSESLLREVAGKLK</sequence>
<evidence type="ECO:0000313" key="4">
    <source>
        <dbReference type="Proteomes" id="UP000679848"/>
    </source>
</evidence>
<dbReference type="AlphaFoldDB" id="A0A810QFN3"/>
<protein>
    <submittedName>
        <fullName evidence="3">4-hydroxy-2-oxovalerate aldolase</fullName>
    </submittedName>
</protein>
<keyword evidence="4" id="KW-1185">Reference proteome</keyword>
<feature type="domain" description="Pyruvate carboxyltransferase" evidence="2">
    <location>
        <begin position="1"/>
        <end position="251"/>
    </location>
</feature>
<dbReference type="GO" id="GO:0003852">
    <property type="term" value="F:2-isopropylmalate synthase activity"/>
    <property type="evidence" value="ECO:0007669"/>
    <property type="project" value="TreeGrafter"/>
</dbReference>
<dbReference type="PANTHER" id="PTHR10277">
    <property type="entry name" value="HOMOCITRATE SYNTHASE-RELATED"/>
    <property type="match status" value="1"/>
</dbReference>
<reference evidence="3" key="1">
    <citation type="submission" date="2020-09" db="EMBL/GenBank/DDBJ databases">
        <title>New species isolated from human feces.</title>
        <authorList>
            <person name="Kitahara M."/>
            <person name="Shigeno Y."/>
            <person name="Shime M."/>
            <person name="Matsumoto Y."/>
            <person name="Nakamura S."/>
            <person name="Motooka D."/>
            <person name="Fukuoka S."/>
            <person name="Nishikawa H."/>
            <person name="Benno Y."/>
        </authorList>
    </citation>
    <scope>NUCLEOTIDE SEQUENCE</scope>
    <source>
        <strain evidence="3">MM59</strain>
    </source>
</reference>
<dbReference type="KEGG" id="pfaa:MM59RIKEN_19850"/>
<dbReference type="InterPro" id="IPR050073">
    <property type="entry name" value="2-IPM_HCS-like"/>
</dbReference>
<proteinExistence type="predicted"/>
<dbReference type="EMBL" id="AP023420">
    <property type="protein sequence ID" value="BCK84666.1"/>
    <property type="molecule type" value="Genomic_DNA"/>
</dbReference>
<dbReference type="InterPro" id="IPR013785">
    <property type="entry name" value="Aldolase_TIM"/>
</dbReference>
<dbReference type="RefSeq" id="WP_187029341.1">
    <property type="nucleotide sequence ID" value="NZ_AP023420.1"/>
</dbReference>
<dbReference type="SUPFAM" id="SSF51569">
    <property type="entry name" value="Aldolase"/>
    <property type="match status" value="1"/>
</dbReference>
<dbReference type="GO" id="GO:0009098">
    <property type="term" value="P:L-leucine biosynthetic process"/>
    <property type="evidence" value="ECO:0007669"/>
    <property type="project" value="TreeGrafter"/>
</dbReference>
<organism evidence="3 4">
    <name type="scientific">Pusillibacter faecalis</name>
    <dbReference type="NCBI Taxonomy" id="2714358"/>
    <lineage>
        <taxon>Bacteria</taxon>
        <taxon>Bacillati</taxon>
        <taxon>Bacillota</taxon>
        <taxon>Clostridia</taxon>
        <taxon>Eubacteriales</taxon>
        <taxon>Oscillospiraceae</taxon>
        <taxon>Pusillibacter</taxon>
    </lineage>
</organism>
<accession>A0A810QFN3</accession>
<dbReference type="InterPro" id="IPR000891">
    <property type="entry name" value="PYR_CT"/>
</dbReference>
<dbReference type="Pfam" id="PF00682">
    <property type="entry name" value="HMGL-like"/>
    <property type="match status" value="1"/>
</dbReference>